<comment type="caution">
    <text evidence="1">The sequence shown here is derived from an EMBL/GenBank/DDBJ whole genome shotgun (WGS) entry which is preliminary data.</text>
</comment>
<accession>A0A9D1M5C7</accession>
<evidence type="ECO:0000313" key="2">
    <source>
        <dbReference type="Proteomes" id="UP000824107"/>
    </source>
</evidence>
<sequence length="340" mass="37403">MPTQVETGNIKPRIQFTADGEQKEFQFFFTIYEPENVKVYIEDVLQISGYSLSLNEEVPGGIVVFAEPPAAGKLITVYRDLELKRTTDFKEGGPFRSSKVNAEFDYQLSCLEQLEDSIGRTVTFPQYAPTNLNINLPMPDAGKSIIWSADENSLVNSEYQFDTVIDQSRDYCSQSGENLAVVRQLAAQVEAGRQSVAEMQSAVAALQENAADSAGRAAASAAEAAANAVNSLYNQSKTAENFAVVLQDGVTVYRTPPISSAAAITFDFSRLSRPADMVTFELYLCFTAFATVTFEGITLDWLNGKEPNLTQNNTLTKILTFRNKNPGDFSRWIASMEGGY</sequence>
<organism evidence="1 2">
    <name type="scientific">Candidatus Scatocola faecipullorum</name>
    <dbReference type="NCBI Taxonomy" id="2840917"/>
    <lineage>
        <taxon>Bacteria</taxon>
        <taxon>Pseudomonadati</taxon>
        <taxon>Pseudomonadota</taxon>
        <taxon>Alphaproteobacteria</taxon>
        <taxon>Rhodospirillales</taxon>
        <taxon>Rhodospirillaceae</taxon>
        <taxon>Rhodospirillaceae incertae sedis</taxon>
        <taxon>Candidatus Scatocola</taxon>
    </lineage>
</organism>
<reference evidence="1" key="1">
    <citation type="submission" date="2020-10" db="EMBL/GenBank/DDBJ databases">
        <authorList>
            <person name="Gilroy R."/>
        </authorList>
    </citation>
    <scope>NUCLEOTIDE SEQUENCE</scope>
    <source>
        <strain evidence="1">ChiW3-316</strain>
    </source>
</reference>
<proteinExistence type="predicted"/>
<name>A0A9D1M5C7_9PROT</name>
<dbReference type="Proteomes" id="UP000824107">
    <property type="component" value="Unassembled WGS sequence"/>
</dbReference>
<reference evidence="1" key="2">
    <citation type="journal article" date="2021" name="PeerJ">
        <title>Extensive microbial diversity within the chicken gut microbiome revealed by metagenomics and culture.</title>
        <authorList>
            <person name="Gilroy R."/>
            <person name="Ravi A."/>
            <person name="Getino M."/>
            <person name="Pursley I."/>
            <person name="Horton D.L."/>
            <person name="Alikhan N.F."/>
            <person name="Baker D."/>
            <person name="Gharbi K."/>
            <person name="Hall N."/>
            <person name="Watson M."/>
            <person name="Adriaenssens E.M."/>
            <person name="Foster-Nyarko E."/>
            <person name="Jarju S."/>
            <person name="Secka A."/>
            <person name="Antonio M."/>
            <person name="Oren A."/>
            <person name="Chaudhuri R.R."/>
            <person name="La Ragione R."/>
            <person name="Hildebrand F."/>
            <person name="Pallen M.J."/>
        </authorList>
    </citation>
    <scope>NUCLEOTIDE SEQUENCE</scope>
    <source>
        <strain evidence="1">ChiW3-316</strain>
    </source>
</reference>
<evidence type="ECO:0000313" key="1">
    <source>
        <dbReference type="EMBL" id="HIU53969.1"/>
    </source>
</evidence>
<gene>
    <name evidence="1" type="ORF">IAD20_07825</name>
</gene>
<dbReference type="EMBL" id="DVNC01000053">
    <property type="protein sequence ID" value="HIU53969.1"/>
    <property type="molecule type" value="Genomic_DNA"/>
</dbReference>
<protein>
    <submittedName>
        <fullName evidence="1">Uncharacterized protein</fullName>
    </submittedName>
</protein>
<dbReference type="AlphaFoldDB" id="A0A9D1M5C7"/>